<dbReference type="GO" id="GO:0005737">
    <property type="term" value="C:cytoplasm"/>
    <property type="evidence" value="ECO:0007669"/>
    <property type="project" value="TreeGrafter"/>
</dbReference>
<dbReference type="PANTHER" id="PTHR48083:SF19">
    <property type="entry name" value="FLAVIN-DEPENDENT MONOOXYGENASE, OXYGENASE SUBUNIT HSAA"/>
    <property type="match status" value="1"/>
</dbReference>
<dbReference type="Proteomes" id="UP001142400">
    <property type="component" value="Unassembled WGS sequence"/>
</dbReference>
<dbReference type="SUPFAM" id="SSF47203">
    <property type="entry name" value="Acyl-CoA dehydrogenase C-terminal domain-like"/>
    <property type="match status" value="1"/>
</dbReference>
<dbReference type="InterPro" id="IPR037069">
    <property type="entry name" value="AcylCoA_DH/ox_N_sf"/>
</dbReference>
<evidence type="ECO:0000256" key="1">
    <source>
        <dbReference type="ARBA" id="ARBA00023002"/>
    </source>
</evidence>
<keyword evidence="6" id="KW-1185">Reference proteome</keyword>
<dbReference type="Gene3D" id="1.10.540.10">
    <property type="entry name" value="Acyl-CoA dehydrogenase/oxidase, N-terminal domain"/>
    <property type="match status" value="1"/>
</dbReference>
<dbReference type="PANTHER" id="PTHR48083">
    <property type="entry name" value="MEDIUM-CHAIN SPECIFIC ACYL-COA DEHYDROGENASE, MITOCHONDRIAL-RELATED"/>
    <property type="match status" value="1"/>
</dbReference>
<feature type="domain" description="Acyl-CoA dehydrogenase/oxidase N-terminal" evidence="3">
    <location>
        <begin position="14"/>
        <end position="96"/>
    </location>
</feature>
<dbReference type="Gene3D" id="2.40.110.10">
    <property type="entry name" value="Butyryl-CoA Dehydrogenase, subunit A, domain 2"/>
    <property type="match status" value="1"/>
</dbReference>
<reference evidence="5" key="1">
    <citation type="submission" date="2022-06" db="EMBL/GenBank/DDBJ databases">
        <title>WGS of actinobacteria.</title>
        <authorList>
            <person name="Thawai C."/>
        </authorList>
    </citation>
    <scope>NUCLEOTIDE SEQUENCE</scope>
    <source>
        <strain evidence="5">DSM 42010</strain>
    </source>
</reference>
<comment type="similarity">
    <text evidence="2">Belongs to the HpaH/HsaA monooxygenase family.</text>
</comment>
<evidence type="ECO:0000259" key="4">
    <source>
        <dbReference type="Pfam" id="PF08028"/>
    </source>
</evidence>
<proteinExistence type="inferred from homology"/>
<name>A0A9X2RYM1_STRMQ</name>
<dbReference type="GO" id="GO:0033539">
    <property type="term" value="P:fatty acid beta-oxidation using acyl-CoA dehydrogenase"/>
    <property type="evidence" value="ECO:0007669"/>
    <property type="project" value="TreeGrafter"/>
</dbReference>
<dbReference type="PIRSF" id="PIRSF016578">
    <property type="entry name" value="HsaA"/>
    <property type="match status" value="1"/>
</dbReference>
<keyword evidence="1" id="KW-0560">Oxidoreductase</keyword>
<evidence type="ECO:0000259" key="3">
    <source>
        <dbReference type="Pfam" id="PF02771"/>
    </source>
</evidence>
<evidence type="ECO:0000256" key="2">
    <source>
        <dbReference type="ARBA" id="ARBA00049661"/>
    </source>
</evidence>
<dbReference type="Pfam" id="PF08028">
    <property type="entry name" value="Acyl-CoA_dh_2"/>
    <property type="match status" value="1"/>
</dbReference>
<dbReference type="AlphaFoldDB" id="A0A9X2RYM1"/>
<dbReference type="GO" id="GO:0050660">
    <property type="term" value="F:flavin adenine dinucleotide binding"/>
    <property type="evidence" value="ECO:0007669"/>
    <property type="project" value="InterPro"/>
</dbReference>
<evidence type="ECO:0000313" key="5">
    <source>
        <dbReference type="EMBL" id="MCQ8835363.1"/>
    </source>
</evidence>
<dbReference type="RefSeq" id="WP_257635534.1">
    <property type="nucleotide sequence ID" value="NZ_JANIIC010000076.1"/>
</dbReference>
<dbReference type="InterPro" id="IPR013107">
    <property type="entry name" value="Acyl-CoA_DH_C"/>
</dbReference>
<dbReference type="EMBL" id="JANIIC010000076">
    <property type="protein sequence ID" value="MCQ8835363.1"/>
    <property type="molecule type" value="Genomic_DNA"/>
</dbReference>
<comment type="caution">
    <text evidence="5">The sequence shown here is derived from an EMBL/GenBank/DDBJ whole genome shotgun (WGS) entry which is preliminary data.</text>
</comment>
<dbReference type="Gene3D" id="1.20.140.10">
    <property type="entry name" value="Butyryl-CoA Dehydrogenase, subunit A, domain 3"/>
    <property type="match status" value="1"/>
</dbReference>
<dbReference type="GO" id="GO:0003995">
    <property type="term" value="F:acyl-CoA dehydrogenase activity"/>
    <property type="evidence" value="ECO:0007669"/>
    <property type="project" value="TreeGrafter"/>
</dbReference>
<accession>A0A9X2RYM1</accession>
<gene>
    <name evidence="5" type="ORF">NQU54_41625</name>
</gene>
<dbReference type="InterPro" id="IPR036250">
    <property type="entry name" value="AcylCo_DH-like_C"/>
</dbReference>
<dbReference type="GO" id="GO:0016712">
    <property type="term" value="F:oxidoreductase activity, acting on paired donors, with incorporation or reduction of molecular oxygen, reduced flavin or flavoprotein as one donor, and incorporation of one atom of oxygen"/>
    <property type="evidence" value="ECO:0007669"/>
    <property type="project" value="TreeGrafter"/>
</dbReference>
<protein>
    <submittedName>
        <fullName evidence="5">Acyl-CoA dehydrogenase family protein</fullName>
    </submittedName>
</protein>
<evidence type="ECO:0000313" key="6">
    <source>
        <dbReference type="Proteomes" id="UP001142400"/>
    </source>
</evidence>
<dbReference type="SUPFAM" id="SSF56645">
    <property type="entry name" value="Acyl-CoA dehydrogenase NM domain-like"/>
    <property type="match status" value="1"/>
</dbReference>
<dbReference type="InterPro" id="IPR046373">
    <property type="entry name" value="Acyl-CoA_Oxase/DH_mid-dom_sf"/>
</dbReference>
<dbReference type="InterPro" id="IPR050741">
    <property type="entry name" value="Acyl-CoA_dehydrogenase"/>
</dbReference>
<dbReference type="InterPro" id="IPR009100">
    <property type="entry name" value="AcylCoA_DH/oxidase_NM_dom_sf"/>
</dbReference>
<feature type="domain" description="Acyl-CoA dehydrogenase C-terminal" evidence="4">
    <location>
        <begin position="240"/>
        <end position="369"/>
    </location>
</feature>
<dbReference type="Pfam" id="PF02771">
    <property type="entry name" value="Acyl-CoA_dh_N"/>
    <property type="match status" value="1"/>
</dbReference>
<sequence length="391" mass="41275">MTMTEAAGNMRETTEALVAKARAAVPVLAAHADATDQQGRLAPESLEALREAGLFELGTPVEFGGADVDLVTLVRVLSELGRACPSSAWVVSISTGTKAHFSRGFPEKVLAEVYSHPDVRWCAGSTPGQAVTVPGGVKVTGRWAYASGAEDAHWAFMAVASVGDDGVPHVGGALVPMSELAIERTWRVAGLQGTGSHTVVADGVFVPAERFFEFPLGPDGGPDFLMGRPLEVVLQAVSVTAPLAGAALGALDVVKAVVKTRKPPMTQYNSLAESASARHVFAEAEHMVTSGYDRLISLAGRIVEQWPGDDVTAVQRSSLRMEVVSILQQFLRAVDLLLDLHGSSAFALDNPLQRFWRDLNVGARHAQLSTYLTTENYGLLVTGAGGPVQVG</sequence>
<organism evidence="5 6">
    <name type="scientific">Streptomyces malaysiensis subsp. samsunensis</name>
    <dbReference type="NCBI Taxonomy" id="459658"/>
    <lineage>
        <taxon>Bacteria</taxon>
        <taxon>Bacillati</taxon>
        <taxon>Actinomycetota</taxon>
        <taxon>Actinomycetes</taxon>
        <taxon>Kitasatosporales</taxon>
        <taxon>Streptomycetaceae</taxon>
        <taxon>Streptomyces</taxon>
        <taxon>Streptomyces violaceusniger group</taxon>
    </lineage>
</organism>
<dbReference type="InterPro" id="IPR013786">
    <property type="entry name" value="AcylCoA_DH/ox_N"/>
</dbReference>